<feature type="transmembrane region" description="Helical" evidence="5">
    <location>
        <begin position="1050"/>
        <end position="1072"/>
    </location>
</feature>
<feature type="transmembrane region" description="Helical" evidence="5">
    <location>
        <begin position="1702"/>
        <end position="1728"/>
    </location>
</feature>
<evidence type="ECO:0008006" key="10">
    <source>
        <dbReference type="Google" id="ProtNLM"/>
    </source>
</evidence>
<accession>A0A3R7WFU3</accession>
<evidence type="ECO:0000259" key="7">
    <source>
        <dbReference type="Pfam" id="PF08016"/>
    </source>
</evidence>
<keyword evidence="4 5" id="KW-0472">Membrane</keyword>
<evidence type="ECO:0000256" key="3">
    <source>
        <dbReference type="ARBA" id="ARBA00022989"/>
    </source>
</evidence>
<evidence type="ECO:0000256" key="5">
    <source>
        <dbReference type="SAM" id="Phobius"/>
    </source>
</evidence>
<protein>
    <recommendedName>
        <fullName evidence="10">Polycystin cation channel PKD1/PKD2 domain-containing protein</fullName>
    </recommendedName>
</protein>
<gene>
    <name evidence="8" type="ORF">B5M09_001671</name>
</gene>
<feature type="transmembrane region" description="Helical" evidence="5">
    <location>
        <begin position="1009"/>
        <end position="1030"/>
    </location>
</feature>
<evidence type="ECO:0000313" key="8">
    <source>
        <dbReference type="EMBL" id="RQM24343.1"/>
    </source>
</evidence>
<organism evidence="8 9">
    <name type="scientific">Aphanomyces astaci</name>
    <name type="common">Crayfish plague agent</name>
    <dbReference type="NCBI Taxonomy" id="112090"/>
    <lineage>
        <taxon>Eukaryota</taxon>
        <taxon>Sar</taxon>
        <taxon>Stramenopiles</taxon>
        <taxon>Oomycota</taxon>
        <taxon>Saprolegniomycetes</taxon>
        <taxon>Saprolegniales</taxon>
        <taxon>Verrucalvaceae</taxon>
        <taxon>Aphanomyces</taxon>
    </lineage>
</organism>
<evidence type="ECO:0000259" key="6">
    <source>
        <dbReference type="Pfam" id="PF00520"/>
    </source>
</evidence>
<dbReference type="GO" id="GO:0016020">
    <property type="term" value="C:membrane"/>
    <property type="evidence" value="ECO:0007669"/>
    <property type="project" value="UniProtKB-SubCell"/>
</dbReference>
<feature type="transmembrane region" description="Helical" evidence="5">
    <location>
        <begin position="680"/>
        <end position="702"/>
    </location>
</feature>
<evidence type="ECO:0000256" key="2">
    <source>
        <dbReference type="ARBA" id="ARBA00022692"/>
    </source>
</evidence>
<proteinExistence type="predicted"/>
<dbReference type="GO" id="GO:0005216">
    <property type="term" value="F:monoatomic ion channel activity"/>
    <property type="evidence" value="ECO:0007669"/>
    <property type="project" value="InterPro"/>
</dbReference>
<keyword evidence="3 5" id="KW-1133">Transmembrane helix</keyword>
<feature type="transmembrane region" description="Helical" evidence="5">
    <location>
        <begin position="1597"/>
        <end position="1618"/>
    </location>
</feature>
<comment type="subcellular location">
    <subcellularLocation>
        <location evidence="1">Membrane</location>
        <topology evidence="1">Multi-pass membrane protein</topology>
    </subcellularLocation>
</comment>
<dbReference type="Pfam" id="PF08016">
    <property type="entry name" value="PKD_channel"/>
    <property type="match status" value="2"/>
</dbReference>
<feature type="transmembrane region" description="Helical" evidence="5">
    <location>
        <begin position="1533"/>
        <end position="1552"/>
    </location>
</feature>
<feature type="transmembrane region" description="Helical" evidence="5">
    <location>
        <begin position="486"/>
        <end position="505"/>
    </location>
</feature>
<feature type="transmembrane region" description="Helical" evidence="5">
    <location>
        <begin position="1112"/>
        <end position="1134"/>
    </location>
</feature>
<evidence type="ECO:0000256" key="1">
    <source>
        <dbReference type="ARBA" id="ARBA00004141"/>
    </source>
</evidence>
<feature type="transmembrane region" description="Helical" evidence="5">
    <location>
        <begin position="517"/>
        <end position="540"/>
    </location>
</feature>
<feature type="domain" description="Ion transport" evidence="6">
    <location>
        <begin position="911"/>
        <end position="1143"/>
    </location>
</feature>
<feature type="transmembrane region" description="Helical" evidence="5">
    <location>
        <begin position="1676"/>
        <end position="1696"/>
    </location>
</feature>
<name>A0A3R7WFU3_APHAT</name>
<sequence>MDGSSASVDVAAAVDEDVIPDDNEPESGTSGRTRHVDGIITLDQLESAFNNRGDFVLIFLSPVFFTFFFAAFASAALTHVPINDMFPSHRGLAMAILTIGGEVRRLYLSASQVQSFFTFPRMYAQDTKDDTTIKFKSIHTPDDAYVWLATTFLTTIFTATDSKSLAVVPSTLRSRVATYQKIVGAIELRVFSAPPVACSSYNKLTRIYSPCHDFLFAPIEEPWYLPPNSSRDDILDWLSTVQANGSLITPSTTSLHITIPTYNGELDLLCIMSLRINFQAGGFVDTKYKLTSIPLDPYGDEHAGIGTDALVLLFVLVTLVTEFRKFRQVRKQRLRRFWSPWSIVTWLLLVAVATFYVCWGVLCWLVYDSTLQTKIIALDDPTLDVDANASLVETYVADIVSTVTTMGYAMIALRLEAMAACCLLMLRILGSLRFHPRLNVVTATLVKSLQELLPFCFVFAVCLSAFVVSGCLLFGDNVKHFSTASMAYVTVVNMLFGQFDLAQIFDVNYYFAVVWYWSAMVVLFLVLFNLLLAVVLEAFYREHKQAEAQSAPYINAIANLQRVEGPWLWPWAHNDMIALGRAVKRKHLHEATAPAIAKLLNLPLGQAQKVLAKAIAFTKIMDILRQPNNTHGDATGDETDVDRVNHQLGEMEVRIATMVARLDTQDVVEAYESRGEFQSVFLTPLVYVMFFTFFASAALTHVPIETMFPSQNGLMAALVTSGSDTLTADSKMKFKNIQSQADVFPWLIDTFVPSVFVTTDYNNVSIPVDQVGRIAAFQKVVGAVEIKAYVAPKIPCDVSASLSPIYKSCHDWANAEQETPWYLNPKSPAQEIIDWFQEVKANHTLVSDANTALHINVATYNGELNLLCITALQIKFQPGGYVDTRSKMTSMPLDPYGNDPSGGLMDLITGMFFLTTVGMDYRKIARHRKQKKAVVWTKWRTVTWMSLASVLTFYVFWIILSVLVAQAQLKNEIIAMENPAFDFEHNTALAIVYFIDIMDRMKTMGTIMIILRLSAMAAMCLLMFRILGSLRFHPGLNVVMATLTKSLRSLAPFFFVFVVCLSAFVMSGCLLFGDSTKAFSTIGMSYVTVVNMLFGQFNPDMVLDVNYYTAVVWYWSAMVVLSLVLFNMLLAIVIESFQKVHNSSDKRTAPYMAAISELARVEGLWLWPWSRRDMIRLGRAVHADELRDVSVAAIAKHLALSDDQATLLLAKVRAFKRVRQLEHHMSSNQEFVFMTITCNLDCVVIEMGTAELTIDDVRLAYASRGDFVMIFLSPLFNMFFFLVFAACALDHTPIQAMFPSENGLANIVAKSGTDAVTTVTTTKFSNMATHHDVFPWLTNTFVPYTFVKTDYNGRNLSTPDLRRVNYVHRILGAVEFKTYSAPPRPCDVVDGPLGAMYAQCHDFDSPVLNSTFYIDAGADPETATAVISAKQASGAWLDASTANLHINLATFNGELNLLCLISLRVTFQPGGFLQPIYQTKCMPSDPYGTSYLAAPLDACVLVLWITTIWMELREWCRGHRQRTGQPPKPRFCTLWRAVTWLSVVSVAVYFAIWTALCMSVYSPTFAADLTALETGASSSQPQLLLVDIMTRLKAMGYLTLSVRIAGMVSLGLLMFRTLSSLRFHPHLNMVTATLTASLHSLVPFCCIFVICLTAFVTSGCLLFGERLLQFSTISRSVITVVNMLFGQFDLAAIFAVDYNIAFTWYWCAMVILFLVLFNMLLAIVLAAFDHVRTVTATKIAPYMAAITELRRLAGPMLWPWNHPHMMQLGSFAESANTGLSTAVTSALIAKQLCVTDVDADIVLRKTRAFLAIMHILRDSNLNDDDVNGEDFVGEGEVAPTSVDVSELNERLDMMEARLEAKLAAMSVNMAALIARIDAKL</sequence>
<feature type="transmembrane region" description="Helical" evidence="5">
    <location>
        <begin position="343"/>
        <end position="367"/>
    </location>
</feature>
<keyword evidence="9" id="KW-1185">Reference proteome</keyword>
<reference evidence="8" key="1">
    <citation type="submission" date="2018-07" db="EMBL/GenBank/DDBJ databases">
        <title>Annotation of Aphanomyces astaci genome assembly.</title>
        <authorList>
            <person name="Studholme D.J."/>
        </authorList>
    </citation>
    <scope>NUCLEOTIDE SEQUENCE [LARGE SCALE GENOMIC DNA]</scope>
    <source>
        <strain evidence="8">Pc</strain>
    </source>
</reference>
<keyword evidence="2 5" id="KW-0812">Transmembrane</keyword>
<dbReference type="InterPro" id="IPR013122">
    <property type="entry name" value="PKD1_2_channel"/>
</dbReference>
<dbReference type="Gene3D" id="1.10.287.70">
    <property type="match status" value="2"/>
</dbReference>
<dbReference type="VEuPathDB" id="FungiDB:H257_06412"/>
<dbReference type="Proteomes" id="UP000284702">
    <property type="component" value="Unassembled WGS sequence"/>
</dbReference>
<comment type="caution">
    <text evidence="8">The sequence shown here is derived from an EMBL/GenBank/DDBJ whole genome shotgun (WGS) entry which is preliminary data.</text>
</comment>
<feature type="transmembrane region" description="Helical" evidence="5">
    <location>
        <begin position="1079"/>
        <end position="1097"/>
    </location>
</feature>
<feature type="domain" description="Polycystin cation channel PKD1/PKD2" evidence="7">
    <location>
        <begin position="1608"/>
        <end position="1730"/>
    </location>
</feature>
<evidence type="ECO:0000313" key="9">
    <source>
        <dbReference type="Proteomes" id="UP000284702"/>
    </source>
</evidence>
<evidence type="ECO:0000256" key="4">
    <source>
        <dbReference type="ARBA" id="ARBA00023136"/>
    </source>
</evidence>
<feature type="transmembrane region" description="Helical" evidence="5">
    <location>
        <begin position="1267"/>
        <end position="1286"/>
    </location>
</feature>
<dbReference type="PANTHER" id="PTHR10877">
    <property type="entry name" value="POLYCYSTIN FAMILY MEMBER"/>
    <property type="match status" value="1"/>
</dbReference>
<dbReference type="InterPro" id="IPR051223">
    <property type="entry name" value="Polycystin"/>
</dbReference>
<dbReference type="InterPro" id="IPR005821">
    <property type="entry name" value="Ion_trans_dom"/>
</dbReference>
<feature type="transmembrane region" description="Helical" evidence="5">
    <location>
        <begin position="452"/>
        <end position="474"/>
    </location>
</feature>
<dbReference type="PANTHER" id="PTHR10877:SF183">
    <property type="entry name" value="AT14535P-RELATED"/>
    <property type="match status" value="1"/>
</dbReference>
<dbReference type="Pfam" id="PF00520">
    <property type="entry name" value="Ion_trans"/>
    <property type="match status" value="1"/>
</dbReference>
<feature type="domain" description="Polycystin cation channel PKD1/PKD2" evidence="7">
    <location>
        <begin position="420"/>
        <end position="539"/>
    </location>
</feature>
<feature type="transmembrane region" description="Helical" evidence="5">
    <location>
        <begin position="942"/>
        <end position="967"/>
    </location>
</feature>
<dbReference type="EMBL" id="MZMZ02002733">
    <property type="protein sequence ID" value="RQM24343.1"/>
    <property type="molecule type" value="Genomic_DNA"/>
</dbReference>
<feature type="transmembrane region" description="Helical" evidence="5">
    <location>
        <begin position="1638"/>
        <end position="1664"/>
    </location>
</feature>
<dbReference type="VEuPathDB" id="FungiDB:H257_06413"/>
<feature type="transmembrane region" description="Helical" evidence="5">
    <location>
        <begin position="415"/>
        <end position="432"/>
    </location>
</feature>
<feature type="transmembrane region" description="Helical" evidence="5">
    <location>
        <begin position="55"/>
        <end position="77"/>
    </location>
</feature>